<keyword evidence="1" id="KW-0547">Nucleotide-binding</keyword>
<dbReference type="PANTHER" id="PTHR11070">
    <property type="entry name" value="UVRD / RECB / PCRA DNA HELICASE FAMILY MEMBER"/>
    <property type="match status" value="1"/>
</dbReference>
<dbReference type="Pfam" id="PF13245">
    <property type="entry name" value="AAA_19"/>
    <property type="match status" value="1"/>
</dbReference>
<name>A0ABM3Z3T1_PANGU</name>
<dbReference type="InterPro" id="IPR000212">
    <property type="entry name" value="DNA_helicase_UvrD/REP"/>
</dbReference>
<dbReference type="InterPro" id="IPR027417">
    <property type="entry name" value="P-loop_NTPase"/>
</dbReference>
<dbReference type="InterPro" id="IPR036047">
    <property type="entry name" value="F-box-like_dom_sf"/>
</dbReference>
<keyword evidence="3 8" id="KW-0347">Helicase</keyword>
<dbReference type="CDD" id="cd22095">
    <property type="entry name" value="F-box_FBXO18"/>
    <property type="match status" value="1"/>
</dbReference>
<dbReference type="GO" id="GO:0004386">
    <property type="term" value="F:helicase activity"/>
    <property type="evidence" value="ECO:0007669"/>
    <property type="project" value="UniProtKB-KW"/>
</dbReference>
<accession>A0ABM3Z3T1</accession>
<gene>
    <name evidence="8" type="primary">LOC117658817</name>
</gene>
<dbReference type="RefSeq" id="XP_060543035.1">
    <property type="nucleotide sequence ID" value="XM_060687052.1"/>
</dbReference>
<dbReference type="SMART" id="SM00256">
    <property type="entry name" value="FBOX"/>
    <property type="match status" value="1"/>
</dbReference>
<keyword evidence="2" id="KW-0378">Hydrolase</keyword>
<evidence type="ECO:0000256" key="3">
    <source>
        <dbReference type="ARBA" id="ARBA00022806"/>
    </source>
</evidence>
<dbReference type="Gene3D" id="1.20.1280.50">
    <property type="match status" value="1"/>
</dbReference>
<evidence type="ECO:0000256" key="5">
    <source>
        <dbReference type="SAM" id="MobiDB-lite"/>
    </source>
</evidence>
<dbReference type="SUPFAM" id="SSF52540">
    <property type="entry name" value="P-loop containing nucleoside triphosphate hydrolases"/>
    <property type="match status" value="1"/>
</dbReference>
<evidence type="ECO:0000313" key="7">
    <source>
        <dbReference type="Proteomes" id="UP001652622"/>
    </source>
</evidence>
<dbReference type="InterPro" id="IPR014017">
    <property type="entry name" value="DNA_helicase_UvrD-like_C"/>
</dbReference>
<dbReference type="InterPro" id="IPR001810">
    <property type="entry name" value="F-box_dom"/>
</dbReference>
<sequence length="912" mass="102605">MEGTRRRPPKKRLRFSPGPSDSDGNAGQEVQEHKPWLVRLSEESSGDGPVKQEEVDPLPDVHFGLLGTTSGDDVPQGTMEKLPDEILQQVFALVPLVDLLQNLCLVCRRWKRIISDVKFIPWKKVYYQYLKGVDHASLTLRIVLQRYGLTKENPRCMLGFIRCVADVRSCHCRDPTAALACLKRHSLFLKAEVCIAKNLPDLDGRKEKPAYVRAVMAAIVLLAGGVRDIQELVGCLQRPSSPMSLMDILEVLYSTATLLYAMRKNEVQISNRLHYNVFYCLYHLETFPFSPAVKHNPKLSSGKRGLRPVLQPTSEQQQILNHALAPGEVVKIVAFAGTGKTSTLIQYATRWSELNFLYLAFNKTIAQQASQVFPANVTCKTIHSLAFAEVGRHYGRKLNLGSLTSYLVSFVLSNRQGQSPFIRAKTVVQTLAAFFASADVAITVEHTPIWCKNNRGQKVLVEEHEKHIIVEEAKQIWAKMKELGPTEEVAHRMTHDGYLKLWQLQKPSLSNYDAILVDEAQDCTPAVMDIVLSQTCGVILVGDPHQQIYTFRGAVNSLLNVPHSRIFYLTQSFRFGSEIAYVGATLLDVCKKVGNKTLVGNNQESDVSGVGVEGKVARLSRNNQTVFEDAVNVTGGNSPAKIHLLGGLKAFGLEKIHDLWKLLHPELKLEVKDFFIKRWVEKGLASIKDYAEKSEDKQLEIKIGIVEKYRERIPELVNRIRQCHVWHPEDADYILGTVHKAKGLEFDTVQISGDFVSIPFTWPYLGRFPRNPPALPEAIPEDEWNLLYVAVTRAKKRLVMSRFLADILKVTKEYYVRFELTEEVCKKMSLWCSEHGCCNSIPADSLLIPERMNFVYTDGTRIPEGLLCPSCAVWRLGPIAQLTGSPTMEQDTTSPPENIEVPSMVHILLEAF</sequence>
<dbReference type="Proteomes" id="UP001652622">
    <property type="component" value="Unplaced"/>
</dbReference>
<dbReference type="PROSITE" id="PS50181">
    <property type="entry name" value="FBOX"/>
    <property type="match status" value="1"/>
</dbReference>
<protein>
    <submittedName>
        <fullName evidence="8">F-box DNA helicase 1</fullName>
    </submittedName>
</protein>
<evidence type="ECO:0000313" key="8">
    <source>
        <dbReference type="RefSeq" id="XP_060543035.1"/>
    </source>
</evidence>
<feature type="compositionally biased region" description="Basic residues" evidence="5">
    <location>
        <begin position="1"/>
        <end position="14"/>
    </location>
</feature>
<dbReference type="Pfam" id="PF12937">
    <property type="entry name" value="F-box-like"/>
    <property type="match status" value="1"/>
</dbReference>
<organism evidence="7 8">
    <name type="scientific">Pantherophis guttatus</name>
    <name type="common">Corn snake</name>
    <name type="synonym">Elaphe guttata</name>
    <dbReference type="NCBI Taxonomy" id="94885"/>
    <lineage>
        <taxon>Eukaryota</taxon>
        <taxon>Metazoa</taxon>
        <taxon>Chordata</taxon>
        <taxon>Craniata</taxon>
        <taxon>Vertebrata</taxon>
        <taxon>Euteleostomi</taxon>
        <taxon>Lepidosauria</taxon>
        <taxon>Squamata</taxon>
        <taxon>Bifurcata</taxon>
        <taxon>Unidentata</taxon>
        <taxon>Episquamata</taxon>
        <taxon>Toxicofera</taxon>
        <taxon>Serpentes</taxon>
        <taxon>Colubroidea</taxon>
        <taxon>Colubridae</taxon>
        <taxon>Colubrinae</taxon>
        <taxon>Pantherophis</taxon>
    </lineage>
</organism>
<evidence type="ECO:0000256" key="4">
    <source>
        <dbReference type="ARBA" id="ARBA00022840"/>
    </source>
</evidence>
<feature type="domain" description="F-box" evidence="6">
    <location>
        <begin position="76"/>
        <end position="125"/>
    </location>
</feature>
<dbReference type="Gene3D" id="3.40.50.300">
    <property type="entry name" value="P-loop containing nucleotide triphosphate hydrolases"/>
    <property type="match status" value="2"/>
</dbReference>
<evidence type="ECO:0000256" key="1">
    <source>
        <dbReference type="ARBA" id="ARBA00022741"/>
    </source>
</evidence>
<dbReference type="PANTHER" id="PTHR11070:SF30">
    <property type="entry name" value="F-BOX DNA HELICASE 1"/>
    <property type="match status" value="1"/>
</dbReference>
<dbReference type="CDD" id="cd18786">
    <property type="entry name" value="SF1_C"/>
    <property type="match status" value="1"/>
</dbReference>
<dbReference type="GeneID" id="117658817"/>
<evidence type="ECO:0000256" key="2">
    <source>
        <dbReference type="ARBA" id="ARBA00022801"/>
    </source>
</evidence>
<evidence type="ECO:0000259" key="6">
    <source>
        <dbReference type="PROSITE" id="PS50181"/>
    </source>
</evidence>
<dbReference type="SUPFAM" id="SSF81383">
    <property type="entry name" value="F-box domain"/>
    <property type="match status" value="1"/>
</dbReference>
<proteinExistence type="predicted"/>
<feature type="region of interest" description="Disordered" evidence="5">
    <location>
        <begin position="1"/>
        <end position="54"/>
    </location>
</feature>
<reference evidence="8" key="1">
    <citation type="submission" date="2025-08" db="UniProtKB">
        <authorList>
            <consortium name="RefSeq"/>
        </authorList>
    </citation>
    <scope>IDENTIFICATION</scope>
    <source>
        <tissue evidence="8">Blood</tissue>
    </source>
</reference>
<keyword evidence="4" id="KW-0067">ATP-binding</keyword>
<dbReference type="Pfam" id="PF13361">
    <property type="entry name" value="UvrD_C"/>
    <property type="match status" value="1"/>
</dbReference>
<keyword evidence="7" id="KW-1185">Reference proteome</keyword>